<evidence type="ECO:0000313" key="4">
    <source>
        <dbReference type="RefSeq" id="XP_025048014.1"/>
    </source>
</evidence>
<dbReference type="PANTHER" id="PTHR18881">
    <property type="entry name" value="POLYAMINE-MODULATED FACTOR 1-BINDING PROTEIN 1-RELATED"/>
    <property type="match status" value="1"/>
</dbReference>
<organism evidence="3 4">
    <name type="scientific">Alligator sinensis</name>
    <name type="common">Chinese alligator</name>
    <dbReference type="NCBI Taxonomy" id="38654"/>
    <lineage>
        <taxon>Eukaryota</taxon>
        <taxon>Metazoa</taxon>
        <taxon>Chordata</taxon>
        <taxon>Craniata</taxon>
        <taxon>Vertebrata</taxon>
        <taxon>Euteleostomi</taxon>
        <taxon>Archelosauria</taxon>
        <taxon>Archosauria</taxon>
        <taxon>Crocodylia</taxon>
        <taxon>Alligatoridae</taxon>
        <taxon>Alligatorinae</taxon>
        <taxon>Alligator</taxon>
    </lineage>
</organism>
<dbReference type="Proteomes" id="UP000189705">
    <property type="component" value="Unplaced"/>
</dbReference>
<dbReference type="InterPro" id="IPR037391">
    <property type="entry name" value="PMF1-bd"/>
</dbReference>
<feature type="region of interest" description="Disordered" evidence="2">
    <location>
        <begin position="44"/>
        <end position="71"/>
    </location>
</feature>
<dbReference type="InParanoid" id="A0A3Q0FL20"/>
<evidence type="ECO:0000256" key="1">
    <source>
        <dbReference type="SAM" id="Coils"/>
    </source>
</evidence>
<dbReference type="KEGG" id="asn:106722951"/>
<dbReference type="GeneID" id="106722951"/>
<keyword evidence="3" id="KW-1185">Reference proteome</keyword>
<proteinExistence type="predicted"/>
<accession>A0A3Q0FL20</accession>
<protein>
    <submittedName>
        <fullName evidence="4">LOW QUALITY PROTEIN: polyamine-modulated factor 1-binding protein 1</fullName>
    </submittedName>
</protein>
<feature type="coiled-coil region" evidence="1">
    <location>
        <begin position="228"/>
        <end position="308"/>
    </location>
</feature>
<dbReference type="Gene3D" id="1.10.287.1490">
    <property type="match status" value="1"/>
</dbReference>
<evidence type="ECO:0000313" key="3">
    <source>
        <dbReference type="Proteomes" id="UP000189705"/>
    </source>
</evidence>
<evidence type="ECO:0000256" key="2">
    <source>
        <dbReference type="SAM" id="MobiDB-lite"/>
    </source>
</evidence>
<gene>
    <name evidence="4" type="primary">PMFBP1</name>
</gene>
<feature type="compositionally biased region" description="Polar residues" evidence="2">
    <location>
        <begin position="160"/>
        <end position="170"/>
    </location>
</feature>
<dbReference type="GO" id="GO:0007283">
    <property type="term" value="P:spermatogenesis"/>
    <property type="evidence" value="ECO:0007669"/>
    <property type="project" value="TreeGrafter"/>
</dbReference>
<reference evidence="4" key="1">
    <citation type="submission" date="2025-08" db="UniProtKB">
        <authorList>
            <consortium name="RefSeq"/>
        </authorList>
    </citation>
    <scope>IDENTIFICATION</scope>
</reference>
<dbReference type="SUPFAM" id="SSF90257">
    <property type="entry name" value="Myosin rod fragments"/>
    <property type="match status" value="1"/>
</dbReference>
<dbReference type="CTD" id="83449"/>
<name>A0A3Q0FL20_ALLSI</name>
<dbReference type="AlphaFoldDB" id="A0A3Q0FL20"/>
<dbReference type="RefSeq" id="XP_025048014.1">
    <property type="nucleotide sequence ID" value="XM_025192229.1"/>
</dbReference>
<sequence>MQQALRKERRQQQCRADELQEQLQHATERASALELAGAVLQQQLNSSQRALRDQEQQSQSLQHHRSQLETEAQELREQLRQCQAQLQGAQQQAKHHEAALGQLQEALQAAEARAGQSQVAAMETARELQQARASSQQELAAALGQVWKRPLHPHQPRARAQQTGASSTHVPSRGAPRSSLHPPMHAHTLLRRAHALGPVTPLLHALGPPGLGLGRAVLVPRAVSLLQADVLRSSLEAARADSQRLQRESELVLADVRQWATEQKRANERLGQKLREQSKELVRLTGEREHLQETLVQLQQQNKHIAATAQQQRITCERLRALQDCSVDAGVLLHSPWLPLPGED</sequence>
<keyword evidence="1" id="KW-0175">Coiled coil</keyword>
<dbReference type="STRING" id="38654.A0A3Q0FL20"/>
<dbReference type="PANTHER" id="PTHR18881:SF2">
    <property type="entry name" value="POLYAMINE-MODULATED FACTOR 1-BINDING PROTEIN 1"/>
    <property type="match status" value="1"/>
</dbReference>
<feature type="region of interest" description="Disordered" evidence="2">
    <location>
        <begin position="153"/>
        <end position="183"/>
    </location>
</feature>